<evidence type="ECO:0000313" key="2">
    <source>
        <dbReference type="Proteomes" id="UP000887159"/>
    </source>
</evidence>
<dbReference type="Gene3D" id="3.30.420.10">
    <property type="entry name" value="Ribonuclease H-like superfamily/Ribonuclease H"/>
    <property type="match status" value="1"/>
</dbReference>
<dbReference type="PANTHER" id="PTHR46060">
    <property type="entry name" value="MARINER MOS1 TRANSPOSASE-LIKE PROTEIN"/>
    <property type="match status" value="1"/>
</dbReference>
<sequence>MEWRHTNLPVSVKAKRTISTRKFMESVFWDRHGVLLVEFMQQGTTINAATYCATLTKLRRAIQNKRRGVLTSGVLLLHDNARPHSAINTQNLIRSFGWEQIDHPPYSPDLAPSDFHLFRYLKEFLGGKRFDTADEVKEEVQDWLSSQVADVYDLGIQKLVERYDKCLNKYGKYVEK</sequence>
<name>A0A8X6RJV2_TRICX</name>
<organism evidence="1 2">
    <name type="scientific">Trichonephila clavipes</name>
    <name type="common">Golden silk orbweaver</name>
    <name type="synonym">Nephila clavipes</name>
    <dbReference type="NCBI Taxonomy" id="2585209"/>
    <lineage>
        <taxon>Eukaryota</taxon>
        <taxon>Metazoa</taxon>
        <taxon>Ecdysozoa</taxon>
        <taxon>Arthropoda</taxon>
        <taxon>Chelicerata</taxon>
        <taxon>Arachnida</taxon>
        <taxon>Araneae</taxon>
        <taxon>Araneomorphae</taxon>
        <taxon>Entelegynae</taxon>
        <taxon>Araneoidea</taxon>
        <taxon>Nephilidae</taxon>
        <taxon>Trichonephila</taxon>
    </lineage>
</organism>
<dbReference type="Proteomes" id="UP000887159">
    <property type="component" value="Unassembled WGS sequence"/>
</dbReference>
<evidence type="ECO:0000313" key="1">
    <source>
        <dbReference type="EMBL" id="GFX92901.1"/>
    </source>
</evidence>
<dbReference type="EMBL" id="BMAU01021169">
    <property type="protein sequence ID" value="GFX92901.1"/>
    <property type="molecule type" value="Genomic_DNA"/>
</dbReference>
<reference evidence="1" key="1">
    <citation type="submission" date="2020-08" db="EMBL/GenBank/DDBJ databases">
        <title>Multicomponent nature underlies the extraordinary mechanical properties of spider dragline silk.</title>
        <authorList>
            <person name="Kono N."/>
            <person name="Nakamura H."/>
            <person name="Mori M."/>
            <person name="Yoshida Y."/>
            <person name="Ohtoshi R."/>
            <person name="Malay A.D."/>
            <person name="Moran D.A.P."/>
            <person name="Tomita M."/>
            <person name="Numata K."/>
            <person name="Arakawa K."/>
        </authorList>
    </citation>
    <scope>NUCLEOTIDE SEQUENCE</scope>
</reference>
<keyword evidence="2" id="KW-1185">Reference proteome</keyword>
<dbReference type="InterPro" id="IPR052709">
    <property type="entry name" value="Transposase-MT_Hybrid"/>
</dbReference>
<dbReference type="GO" id="GO:0003676">
    <property type="term" value="F:nucleic acid binding"/>
    <property type="evidence" value="ECO:0007669"/>
    <property type="project" value="InterPro"/>
</dbReference>
<protein>
    <submittedName>
        <fullName evidence="1">Mariner Mos1 transposase</fullName>
    </submittedName>
</protein>
<gene>
    <name evidence="1" type="primary">mariner T</name>
    <name evidence="1" type="ORF">TNCV_4015101</name>
</gene>
<dbReference type="PANTHER" id="PTHR46060:SF1">
    <property type="entry name" value="MARINER MOS1 TRANSPOSASE-LIKE PROTEIN"/>
    <property type="match status" value="1"/>
</dbReference>
<proteinExistence type="predicted"/>
<comment type="caution">
    <text evidence="1">The sequence shown here is derived from an EMBL/GenBank/DDBJ whole genome shotgun (WGS) entry which is preliminary data.</text>
</comment>
<dbReference type="Pfam" id="PF01359">
    <property type="entry name" value="Transposase_1"/>
    <property type="match status" value="1"/>
</dbReference>
<dbReference type="InterPro" id="IPR036397">
    <property type="entry name" value="RNaseH_sf"/>
</dbReference>
<dbReference type="InterPro" id="IPR001888">
    <property type="entry name" value="Transposase_1"/>
</dbReference>
<dbReference type="AlphaFoldDB" id="A0A8X6RJV2"/>
<accession>A0A8X6RJV2</accession>